<dbReference type="PATRIC" id="fig|158899.10.peg.1416"/>
<accession>A0A127P8X8</accession>
<gene>
    <name evidence="1" type="ORF">CFter6_1405</name>
</gene>
<dbReference type="Proteomes" id="UP000072421">
    <property type="component" value="Chromosome"/>
</dbReference>
<sequence>MAAGCAQLAAGSNIMRLALVARKLDRSYREPIAYEPSD</sequence>
<proteinExistence type="predicted"/>
<dbReference type="EMBL" id="CP013232">
    <property type="protein sequence ID" value="AMO94115.1"/>
    <property type="molecule type" value="Genomic_DNA"/>
</dbReference>
<evidence type="ECO:0000313" key="1">
    <source>
        <dbReference type="EMBL" id="AMO94115.1"/>
    </source>
</evidence>
<reference evidence="1 2" key="1">
    <citation type="submission" date="2015-11" db="EMBL/GenBank/DDBJ databases">
        <title>Exploring the genomic traits of fungus-feeding bacterial genus Collimonas.</title>
        <authorList>
            <person name="Song C."/>
            <person name="Schmidt R."/>
            <person name="de Jager V."/>
            <person name="Krzyzanowska D."/>
            <person name="Jongedijk E."/>
            <person name="Cankar K."/>
            <person name="Beekwilder J."/>
            <person name="van Veen A."/>
            <person name="de Boer W."/>
            <person name="van Veen J.A."/>
            <person name="Garbeva P."/>
        </authorList>
    </citation>
    <scope>NUCLEOTIDE SEQUENCE [LARGE SCALE GENOMIC DNA]</scope>
    <source>
        <strain evidence="1 2">Ter6</strain>
    </source>
</reference>
<dbReference type="AlphaFoldDB" id="A0A127P8X8"/>
<name>A0A127P8X8_9BURK</name>
<protein>
    <submittedName>
        <fullName evidence="1">Uncharacterized protein</fullName>
    </submittedName>
</protein>
<evidence type="ECO:0000313" key="2">
    <source>
        <dbReference type="Proteomes" id="UP000072421"/>
    </source>
</evidence>
<organism evidence="1">
    <name type="scientific">Collimonas fungivorans</name>
    <dbReference type="NCBI Taxonomy" id="158899"/>
    <lineage>
        <taxon>Bacteria</taxon>
        <taxon>Pseudomonadati</taxon>
        <taxon>Pseudomonadota</taxon>
        <taxon>Betaproteobacteria</taxon>
        <taxon>Burkholderiales</taxon>
        <taxon>Oxalobacteraceae</taxon>
        <taxon>Collimonas</taxon>
    </lineage>
</organism>